<evidence type="ECO:0000256" key="3">
    <source>
        <dbReference type="ARBA" id="ARBA00023295"/>
    </source>
</evidence>
<evidence type="ECO:0000256" key="1">
    <source>
        <dbReference type="ARBA" id="ARBA00008834"/>
    </source>
</evidence>
<dbReference type="InterPro" id="IPR006626">
    <property type="entry name" value="PbH1"/>
</dbReference>
<evidence type="ECO:0000313" key="6">
    <source>
        <dbReference type="EMBL" id="MFC4873531.1"/>
    </source>
</evidence>
<dbReference type="Pfam" id="PF00295">
    <property type="entry name" value="Glyco_hydro_28"/>
    <property type="match status" value="1"/>
</dbReference>
<keyword evidence="3 4" id="KW-0326">Glycosidase</keyword>
<evidence type="ECO:0000256" key="5">
    <source>
        <dbReference type="SAM" id="MobiDB-lite"/>
    </source>
</evidence>
<dbReference type="InterPro" id="IPR011050">
    <property type="entry name" value="Pectin_lyase_fold/virulence"/>
</dbReference>
<dbReference type="InterPro" id="IPR051801">
    <property type="entry name" value="GH28_Enzymes"/>
</dbReference>
<dbReference type="SMART" id="SM00710">
    <property type="entry name" value="PbH1"/>
    <property type="match status" value="4"/>
</dbReference>
<organism evidence="6 7">
    <name type="scientific">Negadavirga shengliensis</name>
    <dbReference type="NCBI Taxonomy" id="1389218"/>
    <lineage>
        <taxon>Bacteria</taxon>
        <taxon>Pseudomonadati</taxon>
        <taxon>Bacteroidota</taxon>
        <taxon>Cytophagia</taxon>
        <taxon>Cytophagales</taxon>
        <taxon>Cyclobacteriaceae</taxon>
        <taxon>Negadavirga</taxon>
    </lineage>
</organism>
<dbReference type="PANTHER" id="PTHR31339:SF0">
    <property type="entry name" value="PECTIN LYASE-LIKE SUPERFAMILY PROTEIN"/>
    <property type="match status" value="1"/>
</dbReference>
<dbReference type="InterPro" id="IPR000743">
    <property type="entry name" value="Glyco_hydro_28"/>
</dbReference>
<dbReference type="PANTHER" id="PTHR31339">
    <property type="entry name" value="PECTIN LYASE-RELATED"/>
    <property type="match status" value="1"/>
</dbReference>
<feature type="region of interest" description="Disordered" evidence="5">
    <location>
        <begin position="491"/>
        <end position="515"/>
    </location>
</feature>
<evidence type="ECO:0000313" key="7">
    <source>
        <dbReference type="Proteomes" id="UP001595818"/>
    </source>
</evidence>
<comment type="caution">
    <text evidence="6">The sequence shown here is derived from an EMBL/GenBank/DDBJ whole genome shotgun (WGS) entry which is preliminary data.</text>
</comment>
<comment type="similarity">
    <text evidence="1 4">Belongs to the glycosyl hydrolase 28 family.</text>
</comment>
<dbReference type="EC" id="3.2.1.-" evidence="6"/>
<gene>
    <name evidence="6" type="ORF">ACFPFU_17650</name>
</gene>
<dbReference type="Proteomes" id="UP001595818">
    <property type="component" value="Unassembled WGS sequence"/>
</dbReference>
<dbReference type="GO" id="GO:0016798">
    <property type="term" value="F:hydrolase activity, acting on glycosyl bonds"/>
    <property type="evidence" value="ECO:0007669"/>
    <property type="project" value="UniProtKB-KW"/>
</dbReference>
<evidence type="ECO:0000256" key="2">
    <source>
        <dbReference type="ARBA" id="ARBA00022801"/>
    </source>
</evidence>
<dbReference type="InterPro" id="IPR012334">
    <property type="entry name" value="Pectin_lyas_fold"/>
</dbReference>
<dbReference type="Gene3D" id="2.160.20.10">
    <property type="entry name" value="Single-stranded right-handed beta-helix, Pectin lyase-like"/>
    <property type="match status" value="1"/>
</dbReference>
<dbReference type="RefSeq" id="WP_377066478.1">
    <property type="nucleotide sequence ID" value="NZ_JBHSJJ010000011.1"/>
</dbReference>
<accession>A0ABV9T4W3</accession>
<keyword evidence="7" id="KW-1185">Reference proteome</keyword>
<name>A0ABV9T4W3_9BACT</name>
<dbReference type="EMBL" id="JBHSJJ010000011">
    <property type="protein sequence ID" value="MFC4873531.1"/>
    <property type="molecule type" value="Genomic_DNA"/>
</dbReference>
<sequence>MTQLIRTNLLNPIGYRLVIPLLFFLSNVQAKDYNILDFGAKSGEKATSAIQKAIDHCHAHGGGRVLVPAGKFITGTLVLKSHVVLHLEPGAVLQASHDITDYLRTFRLHGMVFAEDATDIGITGTGTINAQGTTFYDPTGNHTYEEFDRQLTRQKEKYMPEGEFYTDGPIKRLPKPGMTISFFHCSNILMRDFQLLDTPSWAIRLGYCEEGHIDGIKIFNNLMVPNSDGIHMTASRNMRIANCHIRAGDDAIIVTGFAIEEDVPDFDPKVQEAHEHGNKSIYSENIMVTHCQLQSRSSAIRIGYGQHPIRRIIFTNIQIYGSNRGIGIFAHDKSHIEDLIFSNITIETRLHNGQWWGNGEPVHLSAVSRFEDIPAGSIKNVQFRNIIMEGEHGIVAFGLPSSPLENISFKDVVLHIKKGKETMAYGGNFDFRPVADLGLRLFQHDIPGLYAQYTHGLTLDDFRLSWDEDLPDFFTHGVWCKSVSNLILDKTDSPANPNSSTSQAVYLEGSSFKPE</sequence>
<proteinExistence type="inferred from homology"/>
<protein>
    <submittedName>
        <fullName evidence="6">Glycoside hydrolase family 28 protein</fullName>
        <ecNumber evidence="6">3.2.1.-</ecNumber>
    </submittedName>
</protein>
<feature type="compositionally biased region" description="Polar residues" evidence="5">
    <location>
        <begin position="493"/>
        <end position="504"/>
    </location>
</feature>
<keyword evidence="2 4" id="KW-0378">Hydrolase</keyword>
<evidence type="ECO:0000256" key="4">
    <source>
        <dbReference type="RuleBase" id="RU361169"/>
    </source>
</evidence>
<dbReference type="SUPFAM" id="SSF51126">
    <property type="entry name" value="Pectin lyase-like"/>
    <property type="match status" value="1"/>
</dbReference>
<reference evidence="7" key="1">
    <citation type="journal article" date="2019" name="Int. J. Syst. Evol. Microbiol.">
        <title>The Global Catalogue of Microorganisms (GCM) 10K type strain sequencing project: providing services to taxonomists for standard genome sequencing and annotation.</title>
        <authorList>
            <consortium name="The Broad Institute Genomics Platform"/>
            <consortium name="The Broad Institute Genome Sequencing Center for Infectious Disease"/>
            <person name="Wu L."/>
            <person name="Ma J."/>
        </authorList>
    </citation>
    <scope>NUCLEOTIDE SEQUENCE [LARGE SCALE GENOMIC DNA]</scope>
    <source>
        <strain evidence="7">CGMCC 4.7466</strain>
    </source>
</reference>